<organism evidence="2 3">
    <name type="scientific">Urbanus proteus nucleopolyhedrovirus</name>
    <dbReference type="NCBI Taxonomy" id="1675866"/>
    <lineage>
        <taxon>Viruses</taxon>
        <taxon>Viruses incertae sedis</taxon>
        <taxon>Naldaviricetes</taxon>
        <taxon>Lefavirales</taxon>
        <taxon>Baculoviridae</taxon>
        <taxon>Alphabaculovirus</taxon>
        <taxon>Alphabaculovirus urprotei</taxon>
    </lineage>
</organism>
<dbReference type="Proteomes" id="UP000201861">
    <property type="component" value="Segment"/>
</dbReference>
<dbReference type="InterPro" id="IPR009092">
    <property type="entry name" value="Telokin-like_Tlp20_baculovir"/>
</dbReference>
<dbReference type="KEGG" id="vg:27429918"/>
<reference evidence="2" key="1">
    <citation type="submission" date="2017-04" db="EMBL/GenBank/DDBJ databases">
        <title>Complete genome sequence of Urbanus proteus nucleopolyhedrovirus (UrprNPV).</title>
        <authorList>
            <person name="Santos E.R."/>
            <person name="Melo F.L."/>
            <person name="Sosa-Gomez D.R."/>
            <person name="Ribeiro B.M."/>
            <person name="Ardisson-Araujo D.M.P."/>
        </authorList>
    </citation>
    <scope>NUCLEOTIDE SEQUENCE [LARGE SCALE GENOMIC DNA]</scope>
    <source>
        <strain evidence="2">Southern Brazil</strain>
    </source>
</reference>
<dbReference type="Gene3D" id="2.70.40.20">
    <property type="entry name" value="Baculovirus telokin-like protein 20"/>
    <property type="match status" value="1"/>
</dbReference>
<dbReference type="OrthoDB" id="14635at10239"/>
<feature type="compositionally biased region" description="Low complexity" evidence="1">
    <location>
        <begin position="135"/>
        <end position="148"/>
    </location>
</feature>
<dbReference type="RefSeq" id="YP_009250053.1">
    <property type="nucleotide sequence ID" value="NC_029997.2"/>
</dbReference>
<evidence type="ECO:0000256" key="1">
    <source>
        <dbReference type="SAM" id="MobiDB-lite"/>
    </source>
</evidence>
<name>A0A162GUV3_9ABAC</name>
<evidence type="ECO:0000313" key="2">
    <source>
        <dbReference type="EMBL" id="AKR17370.1"/>
    </source>
</evidence>
<dbReference type="Pfam" id="PF06088">
    <property type="entry name" value="TLP-20"/>
    <property type="match status" value="1"/>
</dbReference>
<feature type="compositionally biased region" description="Basic and acidic residues" evidence="1">
    <location>
        <begin position="155"/>
        <end position="168"/>
    </location>
</feature>
<accession>A0A162GUV3</accession>
<feature type="region of interest" description="Disordered" evidence="1">
    <location>
        <begin position="135"/>
        <end position="174"/>
    </location>
</feature>
<keyword evidence="3" id="KW-1185">Reference proteome</keyword>
<dbReference type="EMBL" id="KR011717">
    <property type="protein sequence ID" value="AKR17370.1"/>
    <property type="molecule type" value="Genomic_DNA"/>
</dbReference>
<proteinExistence type="predicted"/>
<sequence>MDIAVYVLGKKNNENVYELSFMLQDDYHLKKLGAYGLLILPTQLIANMHNNRCDTVAYGDYIIVYNCTDTNSLNVILFNLKPCLLKKEQCLFKILITSHTDSKMTSSPPTFNVTPAISASLDNQQLFKSTFATSVDNDSVSESSSETNSCEEDFVSERPPAKKQKFDDTESNQV</sequence>
<evidence type="ECO:0008006" key="4">
    <source>
        <dbReference type="Google" id="ProtNLM"/>
    </source>
</evidence>
<dbReference type="SUPFAM" id="SSF51289">
    <property type="entry name" value="Tlp20, baculovirus telokin-like protein"/>
    <property type="match status" value="1"/>
</dbReference>
<evidence type="ECO:0000313" key="3">
    <source>
        <dbReference type="Proteomes" id="UP000201861"/>
    </source>
</evidence>
<protein>
    <recommendedName>
        <fullName evidence="4">TLP-20</fullName>
    </recommendedName>
</protein>
<dbReference type="GeneID" id="27429918"/>
<dbReference type="InterPro" id="IPR036731">
    <property type="entry name" value="Tlp20_sf"/>
</dbReference>